<dbReference type="SUPFAM" id="SSF53474">
    <property type="entry name" value="alpha/beta-Hydrolases"/>
    <property type="match status" value="1"/>
</dbReference>
<dbReference type="GO" id="GO:0008239">
    <property type="term" value="F:dipeptidyl-peptidase activity"/>
    <property type="evidence" value="ECO:0007669"/>
    <property type="project" value="TreeGrafter"/>
</dbReference>
<comment type="caution">
    <text evidence="8">The sequence shown here is derived from an EMBL/GenBank/DDBJ whole genome shotgun (WGS) entry which is preliminary data.</text>
</comment>
<evidence type="ECO:0000256" key="2">
    <source>
        <dbReference type="ARBA" id="ARBA00022670"/>
    </source>
</evidence>
<evidence type="ECO:0000256" key="1">
    <source>
        <dbReference type="ARBA" id="ARBA00011079"/>
    </source>
</evidence>
<dbReference type="PANTHER" id="PTHR11010:SF11">
    <property type="entry name" value="THYMUS-SPECIFIC SERINE PROTEASE"/>
    <property type="match status" value="1"/>
</dbReference>
<dbReference type="Gene3D" id="3.40.50.1820">
    <property type="entry name" value="alpha/beta hydrolase"/>
    <property type="match status" value="1"/>
</dbReference>
<keyword evidence="2" id="KW-0645">Protease</keyword>
<evidence type="ECO:0000256" key="3">
    <source>
        <dbReference type="ARBA" id="ARBA00022729"/>
    </source>
</evidence>
<dbReference type="InterPro" id="IPR042269">
    <property type="entry name" value="Ser_carbopepase_S28_SKS"/>
</dbReference>
<evidence type="ECO:0000256" key="6">
    <source>
        <dbReference type="SAM" id="MobiDB-lite"/>
    </source>
</evidence>
<accession>A0A9W7GA23</accession>
<dbReference type="AlphaFoldDB" id="A0A9W7GA23"/>
<reference evidence="9" key="1">
    <citation type="journal article" date="2023" name="Commun. Biol.">
        <title>Genome analysis of Parmales, the sister group of diatoms, reveals the evolutionary specialization of diatoms from phago-mixotrophs to photoautotrophs.</title>
        <authorList>
            <person name="Ban H."/>
            <person name="Sato S."/>
            <person name="Yoshikawa S."/>
            <person name="Yamada K."/>
            <person name="Nakamura Y."/>
            <person name="Ichinomiya M."/>
            <person name="Sato N."/>
            <person name="Blanc-Mathieu R."/>
            <person name="Endo H."/>
            <person name="Kuwata A."/>
            <person name="Ogata H."/>
        </authorList>
    </citation>
    <scope>NUCLEOTIDE SEQUENCE [LARGE SCALE GENOMIC DNA]</scope>
</reference>
<evidence type="ECO:0000256" key="5">
    <source>
        <dbReference type="ARBA" id="ARBA00023180"/>
    </source>
</evidence>
<keyword evidence="5" id="KW-0325">Glycoprotein</keyword>
<feature type="chain" id="PRO_5040904180" evidence="7">
    <location>
        <begin position="16"/>
        <end position="575"/>
    </location>
</feature>
<dbReference type="Gene3D" id="1.20.120.980">
    <property type="entry name" value="Serine carboxypeptidase S28, SKS domain"/>
    <property type="match status" value="1"/>
</dbReference>
<evidence type="ECO:0000256" key="7">
    <source>
        <dbReference type="SAM" id="SignalP"/>
    </source>
</evidence>
<dbReference type="InterPro" id="IPR008758">
    <property type="entry name" value="Peptidase_S28"/>
</dbReference>
<gene>
    <name evidence="8" type="ORF">TrCOL_g10639</name>
</gene>
<keyword evidence="3 7" id="KW-0732">Signal</keyword>
<keyword evidence="9" id="KW-1185">Reference proteome</keyword>
<evidence type="ECO:0000256" key="4">
    <source>
        <dbReference type="ARBA" id="ARBA00022801"/>
    </source>
</evidence>
<proteinExistence type="inferred from homology"/>
<feature type="region of interest" description="Disordered" evidence="6">
    <location>
        <begin position="551"/>
        <end position="575"/>
    </location>
</feature>
<feature type="signal peptide" evidence="7">
    <location>
        <begin position="1"/>
        <end position="15"/>
    </location>
</feature>
<keyword evidence="4" id="KW-0378">Hydrolase</keyword>
<dbReference type="GO" id="GO:0070008">
    <property type="term" value="F:serine-type exopeptidase activity"/>
    <property type="evidence" value="ECO:0007669"/>
    <property type="project" value="InterPro"/>
</dbReference>
<dbReference type="Pfam" id="PF05577">
    <property type="entry name" value="Peptidase_S28"/>
    <property type="match status" value="1"/>
</dbReference>
<comment type="similarity">
    <text evidence="1">Belongs to the peptidase S28 family.</text>
</comment>
<evidence type="ECO:0000313" key="8">
    <source>
        <dbReference type="EMBL" id="GMI39273.1"/>
    </source>
</evidence>
<protein>
    <submittedName>
        <fullName evidence="8">Uncharacterized protein</fullName>
    </submittedName>
</protein>
<dbReference type="OrthoDB" id="1735038at2759"/>
<dbReference type="InterPro" id="IPR029058">
    <property type="entry name" value="AB_hydrolase_fold"/>
</dbReference>
<organism evidence="8 9">
    <name type="scientific">Triparma columacea</name>
    <dbReference type="NCBI Taxonomy" id="722753"/>
    <lineage>
        <taxon>Eukaryota</taxon>
        <taxon>Sar</taxon>
        <taxon>Stramenopiles</taxon>
        <taxon>Ochrophyta</taxon>
        <taxon>Bolidophyceae</taxon>
        <taxon>Parmales</taxon>
        <taxon>Triparmaceae</taxon>
        <taxon>Triparma</taxon>
    </lineage>
</organism>
<dbReference type="Proteomes" id="UP001165065">
    <property type="component" value="Unassembled WGS sequence"/>
</dbReference>
<sequence length="575" mass="61949">MKVFLLVSLVAACQAAFAPPQRISGSPIAKKKFGVDPHIPQDDATSFVLNTYISYVDDDTRGLMPIRYFVNSTFMLDDTSPIMIQMGGEGTANGVHCNDDMISNNAICVQIEHRFYGESVPSLENGGGNNANLAAGLSVEYNALDTALVLAEVQEMFGNKGRPVVNFGGSYSGATATWFRMQYPDSTDGAVSSSGVVNAIYEFVEFDEVIAEAINTPDTNCADRVRRVQQIIDSQFNDNNGDAMKEVFNATNLIGTKMGDSDFMYMVADGFSMIDQYGGKKDLCDGLAKVGDDASDDAKVANLADVLMAHFGSDFGQDCYYDSECLKIENNDSPVGGLMGSQNSRSWRWQKCAQVAYLQSQPADKSVALRSELLTIEVLEEQCEYVFGQIPAKYGGNNKLNMKFGGDHPEKSSLGATNVFSISYSDDPWKAASVTEAHGTSLPYCYTKCDGCGHCGAGVGTEDAKICGDPQAAFVRQVVAQARFGGTYEDPNHPGCTRTVDVVVSGEDDQATVSGADFDEEGNLVEWGPLNADVNGVKIIVDFSPKGGPSDLTGTWNPNTKGIDWEDGNTWPKVL</sequence>
<name>A0A9W7GA23_9STRA</name>
<evidence type="ECO:0000313" key="9">
    <source>
        <dbReference type="Proteomes" id="UP001165065"/>
    </source>
</evidence>
<dbReference type="EMBL" id="BRYA01000100">
    <property type="protein sequence ID" value="GMI39273.1"/>
    <property type="molecule type" value="Genomic_DNA"/>
</dbReference>
<dbReference type="GO" id="GO:0006508">
    <property type="term" value="P:proteolysis"/>
    <property type="evidence" value="ECO:0007669"/>
    <property type="project" value="UniProtKB-KW"/>
</dbReference>
<dbReference type="PANTHER" id="PTHR11010">
    <property type="entry name" value="PROTEASE S28 PRO-X CARBOXYPEPTIDASE-RELATED"/>
    <property type="match status" value="1"/>
</dbReference>